<sequence>MVYKGDSPLVNNSLFNTLQYLASIYMKLLYIFIFLFYTLNLHKINIAKLKDSLSKILAIPVPFLGIFTKILAELSLSTATLTIVKGKLTVERDIIT</sequence>
<dbReference type="EMBL" id="CDOG01000019">
    <property type="protein sequence ID" value="CEN37621.1"/>
    <property type="molecule type" value="Genomic_DNA"/>
</dbReference>
<organism evidence="2 3">
    <name type="scientific">Capnocytophaga cynodegmi</name>
    <dbReference type="NCBI Taxonomy" id="28189"/>
    <lineage>
        <taxon>Bacteria</taxon>
        <taxon>Pseudomonadati</taxon>
        <taxon>Bacteroidota</taxon>
        <taxon>Flavobacteriia</taxon>
        <taxon>Flavobacteriales</taxon>
        <taxon>Flavobacteriaceae</taxon>
        <taxon>Capnocytophaga</taxon>
    </lineage>
</organism>
<proteinExistence type="predicted"/>
<dbReference type="AlphaFoldDB" id="A0A0B7HD43"/>
<dbReference type="Proteomes" id="UP000038083">
    <property type="component" value="Unassembled WGS sequence"/>
</dbReference>
<protein>
    <submittedName>
        <fullName evidence="2">Uncharacterized protein</fullName>
    </submittedName>
</protein>
<gene>
    <name evidence="2" type="ORF">CCYN74_260002</name>
</gene>
<name>A0A0B7HD43_9FLAO</name>
<keyword evidence="1" id="KW-0812">Transmembrane</keyword>
<keyword evidence="1" id="KW-0472">Membrane</keyword>
<accession>A0A0B7HD43</accession>
<evidence type="ECO:0000313" key="2">
    <source>
        <dbReference type="EMBL" id="CEN37621.1"/>
    </source>
</evidence>
<feature type="transmembrane region" description="Helical" evidence="1">
    <location>
        <begin position="20"/>
        <end position="41"/>
    </location>
</feature>
<keyword evidence="1" id="KW-1133">Transmembrane helix</keyword>
<evidence type="ECO:0000313" key="3">
    <source>
        <dbReference type="Proteomes" id="UP000038083"/>
    </source>
</evidence>
<reference evidence="2 3" key="1">
    <citation type="submission" date="2015-01" db="EMBL/GenBank/DDBJ databases">
        <authorList>
            <person name="Xiang T."/>
            <person name="Song Y."/>
            <person name="Huang L."/>
            <person name="Wang B."/>
            <person name="Wu P."/>
        </authorList>
    </citation>
    <scope>NUCLEOTIDE SEQUENCE [LARGE SCALE GENOMIC DNA]</scope>
    <source>
        <strain evidence="2 3">Ccy74</strain>
    </source>
</reference>
<evidence type="ECO:0000256" key="1">
    <source>
        <dbReference type="SAM" id="Phobius"/>
    </source>
</evidence>